<keyword evidence="2" id="KW-1185">Reference proteome</keyword>
<reference evidence="2" key="1">
    <citation type="submission" date="2016-10" db="EMBL/GenBank/DDBJ databases">
        <authorList>
            <person name="Varghese N."/>
            <person name="Submissions S."/>
        </authorList>
    </citation>
    <scope>NUCLEOTIDE SEQUENCE [LARGE SCALE GENOMIC DNA]</scope>
    <source>
        <strain evidence="2">CGMCC 1.8895</strain>
    </source>
</reference>
<protein>
    <submittedName>
        <fullName evidence="1">Transcriptional regulator</fullName>
    </submittedName>
</protein>
<dbReference type="Proteomes" id="UP000199008">
    <property type="component" value="Unassembled WGS sequence"/>
</dbReference>
<accession>A0A1G9I7Z5</accession>
<name>A0A1G9I7Z5_9BACL</name>
<gene>
    <name evidence="1" type="ORF">SAMN05216216_1315</name>
</gene>
<dbReference type="STRING" id="576118.SAMN05216216_1315"/>
<proteinExistence type="predicted"/>
<evidence type="ECO:0000313" key="1">
    <source>
        <dbReference type="EMBL" id="SDL21349.1"/>
    </source>
</evidence>
<dbReference type="EMBL" id="FNFY01000031">
    <property type="protein sequence ID" value="SDL21349.1"/>
    <property type="molecule type" value="Genomic_DNA"/>
</dbReference>
<evidence type="ECO:0000313" key="2">
    <source>
        <dbReference type="Proteomes" id="UP000199008"/>
    </source>
</evidence>
<dbReference type="AlphaFoldDB" id="A0A1G9I7Z5"/>
<organism evidence="1 2">
    <name type="scientific">Lacicoccus qingdaonensis</name>
    <dbReference type="NCBI Taxonomy" id="576118"/>
    <lineage>
        <taxon>Bacteria</taxon>
        <taxon>Bacillati</taxon>
        <taxon>Bacillota</taxon>
        <taxon>Bacilli</taxon>
        <taxon>Bacillales</taxon>
        <taxon>Salinicoccaceae</taxon>
        <taxon>Lacicoccus</taxon>
    </lineage>
</organism>
<sequence>MNSSVKHTKEDIKRLYHFYSRRFSTEPFDFTVAEVDEYAKKHFNDYSLLLQFSVLLMNHHQLKPQSKVVQDNAVKYISRIIKHSDSLFEKEQATFLLASIYLQRGQNDSVIELLEGARLPKLPANIVLSLSYLQKDERMQANQTLQAEVYQNIIFIMNSLTVMIQHQVHSNSDQLIDRGLKIAQTFDLNNLHPNSMMNFYLASAIYKRDELYSCIAYLKSFNKIVKNMMENYYLHGDDFFDEIDDWIKDFDLGNNAPLNIATFKRQVLIQVRSNPQFEHIKDTIEFKNIIHDLSNIVGA</sequence>